<gene>
    <name evidence="1" type="ORF">APUTEX25_002372</name>
</gene>
<feature type="non-terminal residue" evidence="1">
    <location>
        <position position="81"/>
    </location>
</feature>
<proteinExistence type="predicted"/>
<evidence type="ECO:0000313" key="1">
    <source>
        <dbReference type="EMBL" id="RMZ57831.1"/>
    </source>
</evidence>
<dbReference type="AlphaFoldDB" id="A0A3M7L521"/>
<organism evidence="1 2">
    <name type="scientific">Auxenochlorella protothecoides</name>
    <name type="common">Green microalga</name>
    <name type="synonym">Chlorella protothecoides</name>
    <dbReference type="NCBI Taxonomy" id="3075"/>
    <lineage>
        <taxon>Eukaryota</taxon>
        <taxon>Viridiplantae</taxon>
        <taxon>Chlorophyta</taxon>
        <taxon>core chlorophytes</taxon>
        <taxon>Trebouxiophyceae</taxon>
        <taxon>Chlorellales</taxon>
        <taxon>Chlorellaceae</taxon>
        <taxon>Auxenochlorella</taxon>
    </lineage>
</organism>
<sequence length="81" mass="7824">MGRGGVGVCPPTHEALALVAEVAAARYAGPPALLVDASTPPAAAAAAVAAWNDVSPPGGAAPWLFLLHARACGLGTSLAVL</sequence>
<dbReference type="Proteomes" id="UP000279271">
    <property type="component" value="Unassembled WGS sequence"/>
</dbReference>
<reference evidence="2" key="1">
    <citation type="journal article" date="2018" name="Algal Res.">
        <title>Characterization of plant carbon substrate utilization by Auxenochlorella protothecoides.</title>
        <authorList>
            <person name="Vogler B.W."/>
            <person name="Starkenburg S.R."/>
            <person name="Sudasinghe N."/>
            <person name="Schambach J.Y."/>
            <person name="Rollin J.A."/>
            <person name="Pattathil S."/>
            <person name="Barry A.N."/>
        </authorList>
    </citation>
    <scope>NUCLEOTIDE SEQUENCE [LARGE SCALE GENOMIC DNA]</scope>
    <source>
        <strain evidence="2">UTEX 25</strain>
    </source>
</reference>
<evidence type="ECO:0000313" key="2">
    <source>
        <dbReference type="Proteomes" id="UP000279271"/>
    </source>
</evidence>
<name>A0A3M7L521_AUXPR</name>
<dbReference type="EMBL" id="QOKY01000026">
    <property type="protein sequence ID" value="RMZ57831.1"/>
    <property type="molecule type" value="Genomic_DNA"/>
</dbReference>
<accession>A0A3M7L521</accession>
<protein>
    <submittedName>
        <fullName evidence="1">Uncharacterized protein</fullName>
    </submittedName>
</protein>
<comment type="caution">
    <text evidence="1">The sequence shown here is derived from an EMBL/GenBank/DDBJ whole genome shotgun (WGS) entry which is preliminary data.</text>
</comment>